<evidence type="ECO:0000313" key="1">
    <source>
        <dbReference type="EMBL" id="MBF0934021.1"/>
    </source>
</evidence>
<comment type="caution">
    <text evidence="1">The sequence shown here is derived from an EMBL/GenBank/DDBJ whole genome shotgun (WGS) entry which is preliminary data.</text>
</comment>
<dbReference type="AlphaFoldDB" id="A0A929MQW6"/>
<protein>
    <submittedName>
        <fullName evidence="1">Uncharacterized protein</fullName>
    </submittedName>
</protein>
<reference evidence="1" key="1">
    <citation type="submission" date="2020-04" db="EMBL/GenBank/DDBJ databases">
        <title>Deep metagenomics examines the oral microbiome during advanced dental caries in children, revealing novel taxa and co-occurrences with host molecules.</title>
        <authorList>
            <person name="Baker J.L."/>
            <person name="Morton J.T."/>
            <person name="Dinis M."/>
            <person name="Alvarez R."/>
            <person name="Tran N.C."/>
            <person name="Knight R."/>
            <person name="Edlund A."/>
        </authorList>
    </citation>
    <scope>NUCLEOTIDE SEQUENCE</scope>
    <source>
        <strain evidence="1">JCVI_23_bin.16</strain>
    </source>
</reference>
<accession>A0A929MQW6</accession>
<dbReference type="Proteomes" id="UP000757900">
    <property type="component" value="Unassembled WGS sequence"/>
</dbReference>
<dbReference type="EMBL" id="JABZFV010000001">
    <property type="protein sequence ID" value="MBF0934021.1"/>
    <property type="molecule type" value="Genomic_DNA"/>
</dbReference>
<proteinExistence type="predicted"/>
<sequence>MKNVIRTNDLADFVKKSSELSAVGFKIRYDGLGKPGCYLQTELKSDTTGIVEYHSECVCGEDKVKSFLYFGKNSEEIVRCVQQMNKTALIDSGVKDGA</sequence>
<organism evidence="1 2">
    <name type="scientific">Abiotrophia defectiva</name>
    <name type="common">Streptococcus defectivus</name>
    <dbReference type="NCBI Taxonomy" id="46125"/>
    <lineage>
        <taxon>Bacteria</taxon>
        <taxon>Bacillati</taxon>
        <taxon>Bacillota</taxon>
        <taxon>Bacilli</taxon>
        <taxon>Lactobacillales</taxon>
        <taxon>Aerococcaceae</taxon>
        <taxon>Abiotrophia</taxon>
    </lineage>
</organism>
<evidence type="ECO:0000313" key="2">
    <source>
        <dbReference type="Proteomes" id="UP000757900"/>
    </source>
</evidence>
<gene>
    <name evidence="1" type="ORF">HXK00_00075</name>
</gene>
<name>A0A929MQW6_ABIDE</name>